<dbReference type="PANTHER" id="PTHR46696:SF1">
    <property type="entry name" value="CYTOCHROME P450 YJIB-RELATED"/>
    <property type="match status" value="1"/>
</dbReference>
<name>A0A919B7W3_9ACTN</name>
<evidence type="ECO:0000256" key="5">
    <source>
        <dbReference type="ARBA" id="ARBA00023004"/>
    </source>
</evidence>
<dbReference type="Pfam" id="PF00067">
    <property type="entry name" value="p450"/>
    <property type="match status" value="1"/>
</dbReference>
<dbReference type="FunFam" id="1.10.630.10:FF:000018">
    <property type="entry name" value="Cytochrome P450 monooxygenase"/>
    <property type="match status" value="1"/>
</dbReference>
<protein>
    <submittedName>
        <fullName evidence="8">Biflaviolin synthase CYP158A2</fullName>
    </submittedName>
</protein>
<dbReference type="CDD" id="cd11031">
    <property type="entry name" value="Cyp158A-like"/>
    <property type="match status" value="1"/>
</dbReference>
<evidence type="ECO:0000256" key="1">
    <source>
        <dbReference type="ARBA" id="ARBA00010617"/>
    </source>
</evidence>
<evidence type="ECO:0000256" key="3">
    <source>
        <dbReference type="ARBA" id="ARBA00022723"/>
    </source>
</evidence>
<sequence>MSDRTVPVRTYEAAEPPGLDFDPFFAELLSEEPLARVRLSHGEGECWVATRYEDVRKVTSDARFSRAAIVGRPFPKMTRHHVPMDRAVSFVDPPEHARVRGVVAGSFSQPAVERLRPRAQQILDGLVDGLLRSGRPADLVGRVTSPFPLAVTSELIGVPPEDRPQMREWAQVILSRASDDEAAARAARVKEEAQAYFRALAARRRARPREDLMSVMVAAVDQGRLDEDELVALTGLMEFNGWHAVCNNTSNMMYLLLTRPELADRLRAEPSLMRRAVDELLRYIPHKHGLGQPRIATEDVEVGGVLVREGEVVYVSYVAANWDASVYPDPHLIDFGRRAAPHVAFGHGPHVCVGPLLARMESEVLLSTLLARLPGLRLAVPADKVEWHTGILIRGPVALPVTWDGQRPGPGGAASPA</sequence>
<dbReference type="AlphaFoldDB" id="A0A919B7W3"/>
<reference evidence="8" key="2">
    <citation type="submission" date="2020-09" db="EMBL/GenBank/DDBJ databases">
        <authorList>
            <person name="Sun Q."/>
            <person name="Ohkuma M."/>
        </authorList>
    </citation>
    <scope>NUCLEOTIDE SEQUENCE</scope>
    <source>
        <strain evidence="8">JCM 4059</strain>
    </source>
</reference>
<dbReference type="PANTHER" id="PTHR46696">
    <property type="entry name" value="P450, PUTATIVE (EUROFUNG)-RELATED"/>
    <property type="match status" value="1"/>
</dbReference>
<dbReference type="RefSeq" id="WP_190132598.1">
    <property type="nucleotide sequence ID" value="NZ_BNBD01000016.1"/>
</dbReference>
<evidence type="ECO:0000313" key="8">
    <source>
        <dbReference type="EMBL" id="GHF67933.1"/>
    </source>
</evidence>
<dbReference type="GO" id="GO:0020037">
    <property type="term" value="F:heme binding"/>
    <property type="evidence" value="ECO:0007669"/>
    <property type="project" value="InterPro"/>
</dbReference>
<keyword evidence="9" id="KW-1185">Reference proteome</keyword>
<dbReference type="GO" id="GO:0005506">
    <property type="term" value="F:iron ion binding"/>
    <property type="evidence" value="ECO:0007669"/>
    <property type="project" value="InterPro"/>
</dbReference>
<dbReference type="EMBL" id="BNBD01000016">
    <property type="protein sequence ID" value="GHF67933.1"/>
    <property type="molecule type" value="Genomic_DNA"/>
</dbReference>
<reference evidence="8" key="1">
    <citation type="journal article" date="2014" name="Int. J. Syst. Evol. Microbiol.">
        <title>Complete genome sequence of Corynebacterium casei LMG S-19264T (=DSM 44701T), isolated from a smear-ripened cheese.</title>
        <authorList>
            <consortium name="US DOE Joint Genome Institute (JGI-PGF)"/>
            <person name="Walter F."/>
            <person name="Albersmeier A."/>
            <person name="Kalinowski J."/>
            <person name="Ruckert C."/>
        </authorList>
    </citation>
    <scope>NUCLEOTIDE SEQUENCE</scope>
    <source>
        <strain evidence="8">JCM 4059</strain>
    </source>
</reference>
<evidence type="ECO:0000256" key="6">
    <source>
        <dbReference type="ARBA" id="ARBA00023033"/>
    </source>
</evidence>
<keyword evidence="2 7" id="KW-0349">Heme</keyword>
<keyword evidence="4 7" id="KW-0560">Oxidoreductase</keyword>
<keyword evidence="3 7" id="KW-0479">Metal-binding</keyword>
<accession>A0A919B7W3</accession>
<dbReference type="PRINTS" id="PR00359">
    <property type="entry name" value="BP450"/>
</dbReference>
<evidence type="ECO:0000256" key="2">
    <source>
        <dbReference type="ARBA" id="ARBA00022617"/>
    </source>
</evidence>
<keyword evidence="5 7" id="KW-0408">Iron</keyword>
<dbReference type="GO" id="GO:0004497">
    <property type="term" value="F:monooxygenase activity"/>
    <property type="evidence" value="ECO:0007669"/>
    <property type="project" value="UniProtKB-KW"/>
</dbReference>
<proteinExistence type="inferred from homology"/>
<dbReference type="InterPro" id="IPR036396">
    <property type="entry name" value="Cyt_P450_sf"/>
</dbReference>
<evidence type="ECO:0000256" key="4">
    <source>
        <dbReference type="ARBA" id="ARBA00023002"/>
    </source>
</evidence>
<dbReference type="InterPro" id="IPR001128">
    <property type="entry name" value="Cyt_P450"/>
</dbReference>
<keyword evidence="6 7" id="KW-0503">Monooxygenase</keyword>
<dbReference type="Gene3D" id="1.10.630.10">
    <property type="entry name" value="Cytochrome P450"/>
    <property type="match status" value="1"/>
</dbReference>
<evidence type="ECO:0000313" key="9">
    <source>
        <dbReference type="Proteomes" id="UP000638313"/>
    </source>
</evidence>
<gene>
    <name evidence="8" type="primary">cyp158a2</name>
    <name evidence="8" type="ORF">GCM10010218_56820</name>
</gene>
<evidence type="ECO:0000256" key="7">
    <source>
        <dbReference type="RuleBase" id="RU000461"/>
    </source>
</evidence>
<dbReference type="Proteomes" id="UP000638313">
    <property type="component" value="Unassembled WGS sequence"/>
</dbReference>
<dbReference type="GO" id="GO:0016705">
    <property type="term" value="F:oxidoreductase activity, acting on paired donors, with incorporation or reduction of molecular oxygen"/>
    <property type="evidence" value="ECO:0007669"/>
    <property type="project" value="InterPro"/>
</dbReference>
<dbReference type="PROSITE" id="PS00086">
    <property type="entry name" value="CYTOCHROME_P450"/>
    <property type="match status" value="1"/>
</dbReference>
<dbReference type="InterPro" id="IPR002397">
    <property type="entry name" value="Cyt_P450_B"/>
</dbReference>
<dbReference type="InterPro" id="IPR017972">
    <property type="entry name" value="Cyt_P450_CS"/>
</dbReference>
<comment type="similarity">
    <text evidence="1 7">Belongs to the cytochrome P450 family.</text>
</comment>
<comment type="caution">
    <text evidence="8">The sequence shown here is derived from an EMBL/GenBank/DDBJ whole genome shotgun (WGS) entry which is preliminary data.</text>
</comment>
<organism evidence="8 9">
    <name type="scientific">Streptomyces mashuensis</name>
    <dbReference type="NCBI Taxonomy" id="33904"/>
    <lineage>
        <taxon>Bacteria</taxon>
        <taxon>Bacillati</taxon>
        <taxon>Actinomycetota</taxon>
        <taxon>Actinomycetes</taxon>
        <taxon>Kitasatosporales</taxon>
        <taxon>Streptomycetaceae</taxon>
        <taxon>Streptomyces</taxon>
    </lineage>
</organism>
<dbReference type="SUPFAM" id="SSF48264">
    <property type="entry name" value="Cytochrome P450"/>
    <property type="match status" value="1"/>
</dbReference>